<feature type="chain" id="PRO_5037998234" description="Lipoprotein" evidence="1">
    <location>
        <begin position="25"/>
        <end position="239"/>
    </location>
</feature>
<dbReference type="Proteomes" id="UP000663722">
    <property type="component" value="Chromosome"/>
</dbReference>
<evidence type="ECO:0000313" key="3">
    <source>
        <dbReference type="Proteomes" id="UP000663722"/>
    </source>
</evidence>
<evidence type="ECO:0000313" key="2">
    <source>
        <dbReference type="EMBL" id="QTA91232.1"/>
    </source>
</evidence>
<evidence type="ECO:0008006" key="4">
    <source>
        <dbReference type="Google" id="ProtNLM"/>
    </source>
</evidence>
<dbReference type="RefSeq" id="WP_207679097.1">
    <property type="nucleotide sequence ID" value="NZ_CP061800.1"/>
</dbReference>
<name>A0A975BTI4_9BACT</name>
<protein>
    <recommendedName>
        <fullName evidence="4">Lipoprotein</fullName>
    </recommendedName>
</protein>
<organism evidence="2 3">
    <name type="scientific">Desulfonema magnum</name>
    <dbReference type="NCBI Taxonomy" id="45655"/>
    <lineage>
        <taxon>Bacteria</taxon>
        <taxon>Pseudomonadati</taxon>
        <taxon>Thermodesulfobacteriota</taxon>
        <taxon>Desulfobacteria</taxon>
        <taxon>Desulfobacterales</taxon>
        <taxon>Desulfococcaceae</taxon>
        <taxon>Desulfonema</taxon>
    </lineage>
</organism>
<dbReference type="KEGG" id="dmm:dnm_072960"/>
<dbReference type="EMBL" id="CP061800">
    <property type="protein sequence ID" value="QTA91232.1"/>
    <property type="molecule type" value="Genomic_DNA"/>
</dbReference>
<accession>A0A975BTI4</accession>
<feature type="signal peptide" evidence="1">
    <location>
        <begin position="1"/>
        <end position="24"/>
    </location>
</feature>
<gene>
    <name evidence="2" type="ORF">dnm_072960</name>
</gene>
<keyword evidence="3" id="KW-1185">Reference proteome</keyword>
<reference evidence="2" key="1">
    <citation type="journal article" date="2021" name="Microb. Physiol.">
        <title>Proteogenomic Insights into the Physiology of Marine, Sulfate-Reducing, Filamentous Desulfonema limicola and Desulfonema magnum.</title>
        <authorList>
            <person name="Schnaars V."/>
            <person name="Wohlbrand L."/>
            <person name="Scheve S."/>
            <person name="Hinrichs C."/>
            <person name="Reinhardt R."/>
            <person name="Rabus R."/>
        </authorList>
    </citation>
    <scope>NUCLEOTIDE SEQUENCE</scope>
    <source>
        <strain evidence="2">4be13</strain>
    </source>
</reference>
<evidence type="ECO:0000256" key="1">
    <source>
        <dbReference type="SAM" id="SignalP"/>
    </source>
</evidence>
<sequence>MNKKNQAIMVCLICLILMCIGACSKKDAEMSQQKNPKTFTFFDIDANTRLTERIKWKLKNKLGSDVLERGTLADMTTNYKGFLQNYFPKLYELSRELRYDDVMDTEDNPVKLTYRHTQNKNTPFAYVEIVFSGHTKKPLFFRIKTKKQRSDVIDVLRKKYGDPAVTDWNENVAYGKKGRSLHWNKDNDILIVSIVPDRFGDPEYYIMIYYVNNLEENAGINKERRERKQKENKTIDNAF</sequence>
<dbReference type="AlphaFoldDB" id="A0A975BTI4"/>
<proteinExistence type="predicted"/>
<keyword evidence="1" id="KW-0732">Signal</keyword>